<accession>A0A9D5M0B5</accession>
<dbReference type="RefSeq" id="WP_226392848.1">
    <property type="nucleotide sequence ID" value="NZ_JADCKB010000013.1"/>
</dbReference>
<dbReference type="EMBL" id="JADCKB010000013">
    <property type="protein sequence ID" value="MBE5040297.1"/>
    <property type="molecule type" value="Genomic_DNA"/>
</dbReference>
<protein>
    <recommendedName>
        <fullName evidence="3">SLH domain-containing protein</fullName>
    </recommendedName>
</protein>
<reference evidence="1" key="1">
    <citation type="submission" date="2020-10" db="EMBL/GenBank/DDBJ databases">
        <title>ChiBAC.</title>
        <authorList>
            <person name="Zenner C."/>
            <person name="Hitch T.C.A."/>
            <person name="Clavel T."/>
        </authorList>
    </citation>
    <scope>NUCLEOTIDE SEQUENCE</scope>
    <source>
        <strain evidence="1">DSM 107454</strain>
    </source>
</reference>
<organism evidence="1 2">
    <name type="scientific">Ructibacterium gallinarum</name>
    <dbReference type="NCBI Taxonomy" id="2779355"/>
    <lineage>
        <taxon>Bacteria</taxon>
        <taxon>Bacillati</taxon>
        <taxon>Bacillota</taxon>
        <taxon>Clostridia</taxon>
        <taxon>Eubacteriales</taxon>
        <taxon>Oscillospiraceae</taxon>
        <taxon>Ructibacterium</taxon>
    </lineage>
</organism>
<gene>
    <name evidence="1" type="ORF">INF28_07455</name>
</gene>
<comment type="caution">
    <text evidence="1">The sequence shown here is derived from an EMBL/GenBank/DDBJ whole genome shotgun (WGS) entry which is preliminary data.</text>
</comment>
<evidence type="ECO:0008006" key="3">
    <source>
        <dbReference type="Google" id="ProtNLM"/>
    </source>
</evidence>
<dbReference type="AlphaFoldDB" id="A0A9D5M0B5"/>
<evidence type="ECO:0000313" key="2">
    <source>
        <dbReference type="Proteomes" id="UP000806542"/>
    </source>
</evidence>
<evidence type="ECO:0000313" key="1">
    <source>
        <dbReference type="EMBL" id="MBE5040297.1"/>
    </source>
</evidence>
<dbReference type="Proteomes" id="UP000806542">
    <property type="component" value="Unassembled WGS sequence"/>
</dbReference>
<sequence>MKKIICTILIFSFLMTGLGILPASAASNLVLTGSNAYTLLNILGLDLPESTEDSVTRAQFVYTLMQIMSGGNTFPSAAESSFSDIEVTRKECSAVNAALSEGILSPAEQFNPDVAVTPDEALKMLVVACGYALEAGEKGGFPLGYRMTAQQLGLTNNIDISGDILSFETFWTLLGNALSIDLRVIRTYGGSTYTYTQQSGHTFLTEYFHLSEVKGIVTANAYTSLYDSEGGREGYIEIDSISYASSGYDSLLGQQVRGFIKDEDGAFSIVYLEAYQNNELSISYQDIVSASSSTIEYLDEQGRIRTINLSSNAVVLYNGKALPKPVIDDFQIQYGALRLIDRGQNNSYDVLEIQSAQTMVVQSIDQRNKQIYDKNSTFMIDASDNDIVLNIILNGETADFSALTENMTITCYVSKDGKYIYLDASDKYISGVLTSYNADENIISVGEEKYEFTPYFEQWYGSSNPGGGTITLFLDSSGRAAAYTTDTSIMKYGYLINAAAISGLSETYLLRIFTSDGVLNEYSLASKVTVDRKPNIQAKQFYEKYAAPGGQVKEQLIRFSVNAENEIRFIDTLYGQEQPDTESTGYWDESMDEYDNLTLYPWRKNTTSGYVYYKTTLESVGSHFFIAPSAPIFIIIDDTDLPDEDRCFLTSSSGLTNDYPFNASALQAYNVSSNGVARAIVYKTDILSKYGLLDANSSKGILNSISYGMNAEGFKILQLDIYTENRTFKTFYLEDESLLENLYTDENQEAGELPLAMGDYLRFVADSKNNIINIAKDFDASSLTMLYTRNGENENLRYYFGTAYNGVNNQQLVSSAIDPSLIEDMNTVTYCLKIPTFTVVYDSTLQKIYPASADEIINYIHNPSQADKLLAVTRYVECQVLVIYR</sequence>
<name>A0A9D5M0B5_9FIRM</name>
<keyword evidence="2" id="KW-1185">Reference proteome</keyword>
<proteinExistence type="predicted"/>